<dbReference type="Proteomes" id="UP000828390">
    <property type="component" value="Unassembled WGS sequence"/>
</dbReference>
<protein>
    <submittedName>
        <fullName evidence="1">Uncharacterized protein</fullName>
    </submittedName>
</protein>
<dbReference type="EMBL" id="JAIWYP010000005">
    <property type="protein sequence ID" value="KAH3827633.1"/>
    <property type="molecule type" value="Genomic_DNA"/>
</dbReference>
<reference evidence="1" key="1">
    <citation type="journal article" date="2019" name="bioRxiv">
        <title>The Genome of the Zebra Mussel, Dreissena polymorpha: A Resource for Invasive Species Research.</title>
        <authorList>
            <person name="McCartney M.A."/>
            <person name="Auch B."/>
            <person name="Kono T."/>
            <person name="Mallez S."/>
            <person name="Zhang Y."/>
            <person name="Obille A."/>
            <person name="Becker A."/>
            <person name="Abrahante J.E."/>
            <person name="Garbe J."/>
            <person name="Badalamenti J.P."/>
            <person name="Herman A."/>
            <person name="Mangelson H."/>
            <person name="Liachko I."/>
            <person name="Sullivan S."/>
            <person name="Sone E.D."/>
            <person name="Koren S."/>
            <person name="Silverstein K.A.T."/>
            <person name="Beckman K.B."/>
            <person name="Gohl D.M."/>
        </authorList>
    </citation>
    <scope>NUCLEOTIDE SEQUENCE</scope>
    <source>
        <strain evidence="1">Duluth1</strain>
        <tissue evidence="1">Whole animal</tissue>
    </source>
</reference>
<dbReference type="AlphaFoldDB" id="A0A9D4H2X2"/>
<keyword evidence="2" id="KW-1185">Reference proteome</keyword>
<name>A0A9D4H2X2_DREPO</name>
<sequence>MPADQARKQLQEQSARLRPLMPNLAHAEFSPRKEMSDDDYMLVRQVEQIEAARQVNKLIIQNNL</sequence>
<gene>
    <name evidence="1" type="ORF">DPMN_129573</name>
</gene>
<evidence type="ECO:0000313" key="1">
    <source>
        <dbReference type="EMBL" id="KAH3827633.1"/>
    </source>
</evidence>
<evidence type="ECO:0000313" key="2">
    <source>
        <dbReference type="Proteomes" id="UP000828390"/>
    </source>
</evidence>
<proteinExistence type="predicted"/>
<accession>A0A9D4H2X2</accession>
<organism evidence="1 2">
    <name type="scientific">Dreissena polymorpha</name>
    <name type="common">Zebra mussel</name>
    <name type="synonym">Mytilus polymorpha</name>
    <dbReference type="NCBI Taxonomy" id="45954"/>
    <lineage>
        <taxon>Eukaryota</taxon>
        <taxon>Metazoa</taxon>
        <taxon>Spiralia</taxon>
        <taxon>Lophotrochozoa</taxon>
        <taxon>Mollusca</taxon>
        <taxon>Bivalvia</taxon>
        <taxon>Autobranchia</taxon>
        <taxon>Heteroconchia</taxon>
        <taxon>Euheterodonta</taxon>
        <taxon>Imparidentia</taxon>
        <taxon>Neoheterodontei</taxon>
        <taxon>Myida</taxon>
        <taxon>Dreissenoidea</taxon>
        <taxon>Dreissenidae</taxon>
        <taxon>Dreissena</taxon>
    </lineage>
</organism>
<comment type="caution">
    <text evidence="1">The sequence shown here is derived from an EMBL/GenBank/DDBJ whole genome shotgun (WGS) entry which is preliminary data.</text>
</comment>
<reference evidence="1" key="2">
    <citation type="submission" date="2020-11" db="EMBL/GenBank/DDBJ databases">
        <authorList>
            <person name="McCartney M.A."/>
            <person name="Auch B."/>
            <person name="Kono T."/>
            <person name="Mallez S."/>
            <person name="Becker A."/>
            <person name="Gohl D.M."/>
            <person name="Silverstein K.A.T."/>
            <person name="Koren S."/>
            <person name="Bechman K.B."/>
            <person name="Herman A."/>
            <person name="Abrahante J.E."/>
            <person name="Garbe J."/>
        </authorList>
    </citation>
    <scope>NUCLEOTIDE SEQUENCE</scope>
    <source>
        <strain evidence="1">Duluth1</strain>
        <tissue evidence="1">Whole animal</tissue>
    </source>
</reference>